<accession>A0A0A8ZIT4</accession>
<sequence length="15" mass="1925">MPLVFSQILHFFLWF</sequence>
<organism evidence="1">
    <name type="scientific">Arundo donax</name>
    <name type="common">Giant reed</name>
    <name type="synonym">Donax arundinaceus</name>
    <dbReference type="NCBI Taxonomy" id="35708"/>
    <lineage>
        <taxon>Eukaryota</taxon>
        <taxon>Viridiplantae</taxon>
        <taxon>Streptophyta</taxon>
        <taxon>Embryophyta</taxon>
        <taxon>Tracheophyta</taxon>
        <taxon>Spermatophyta</taxon>
        <taxon>Magnoliopsida</taxon>
        <taxon>Liliopsida</taxon>
        <taxon>Poales</taxon>
        <taxon>Poaceae</taxon>
        <taxon>PACMAD clade</taxon>
        <taxon>Arundinoideae</taxon>
        <taxon>Arundineae</taxon>
        <taxon>Arundo</taxon>
    </lineage>
</organism>
<reference evidence="1" key="2">
    <citation type="journal article" date="2015" name="Data Brief">
        <title>Shoot transcriptome of the giant reed, Arundo donax.</title>
        <authorList>
            <person name="Barrero R.A."/>
            <person name="Guerrero F.D."/>
            <person name="Moolhuijzen P."/>
            <person name="Goolsby J.A."/>
            <person name="Tidwell J."/>
            <person name="Bellgard S.E."/>
            <person name="Bellgard M.I."/>
        </authorList>
    </citation>
    <scope>NUCLEOTIDE SEQUENCE</scope>
    <source>
        <tissue evidence="1">Shoot tissue taken approximately 20 cm above the soil surface</tissue>
    </source>
</reference>
<reference evidence="1" key="1">
    <citation type="submission" date="2014-09" db="EMBL/GenBank/DDBJ databases">
        <authorList>
            <person name="Magalhaes I.L.F."/>
            <person name="Oliveira U."/>
            <person name="Santos F.R."/>
            <person name="Vidigal T.H.D.A."/>
            <person name="Brescovit A.D."/>
            <person name="Santos A.J."/>
        </authorList>
    </citation>
    <scope>NUCLEOTIDE SEQUENCE</scope>
    <source>
        <tissue evidence="1">Shoot tissue taken approximately 20 cm above the soil surface</tissue>
    </source>
</reference>
<proteinExistence type="predicted"/>
<dbReference type="EMBL" id="GBRH01260312">
    <property type="protein sequence ID" value="JAD37583.1"/>
    <property type="molecule type" value="Transcribed_RNA"/>
</dbReference>
<protein>
    <submittedName>
        <fullName evidence="1">Uncharacterized protein</fullName>
    </submittedName>
</protein>
<evidence type="ECO:0000313" key="1">
    <source>
        <dbReference type="EMBL" id="JAD37583.1"/>
    </source>
</evidence>
<name>A0A0A8ZIT4_ARUDO</name>